<comment type="caution">
    <text evidence="2">The sequence shown here is derived from an EMBL/GenBank/DDBJ whole genome shotgun (WGS) entry which is preliminary data.</text>
</comment>
<evidence type="ECO:0000313" key="3">
    <source>
        <dbReference type="Proteomes" id="UP001303046"/>
    </source>
</evidence>
<proteinExistence type="predicted"/>
<dbReference type="EMBL" id="JAVFWL010000003">
    <property type="protein sequence ID" value="KAK6746206.1"/>
    <property type="molecule type" value="Genomic_DNA"/>
</dbReference>
<dbReference type="Proteomes" id="UP001303046">
    <property type="component" value="Unassembled WGS sequence"/>
</dbReference>
<name>A0ABR1D7Y2_NECAM</name>
<feature type="chain" id="PRO_5045954847" evidence="1">
    <location>
        <begin position="20"/>
        <end position="96"/>
    </location>
</feature>
<accession>A0ABR1D7Y2</accession>
<evidence type="ECO:0000256" key="1">
    <source>
        <dbReference type="SAM" id="SignalP"/>
    </source>
</evidence>
<evidence type="ECO:0000313" key="2">
    <source>
        <dbReference type="EMBL" id="KAK6746206.1"/>
    </source>
</evidence>
<sequence length="96" mass="11362">MSLAVRLLYLLVLVNIAACHYYWFEMPEAQKFNDGSDIPYDDEPLQMQKRFHVKYIRKLGRLPGDHYHLPVMRGWSTPMSPQDHLVDLYNALREVV</sequence>
<organism evidence="2 3">
    <name type="scientific">Necator americanus</name>
    <name type="common">Human hookworm</name>
    <dbReference type="NCBI Taxonomy" id="51031"/>
    <lineage>
        <taxon>Eukaryota</taxon>
        <taxon>Metazoa</taxon>
        <taxon>Ecdysozoa</taxon>
        <taxon>Nematoda</taxon>
        <taxon>Chromadorea</taxon>
        <taxon>Rhabditida</taxon>
        <taxon>Rhabditina</taxon>
        <taxon>Rhabditomorpha</taxon>
        <taxon>Strongyloidea</taxon>
        <taxon>Ancylostomatidae</taxon>
        <taxon>Bunostominae</taxon>
        <taxon>Necator</taxon>
    </lineage>
</organism>
<keyword evidence="3" id="KW-1185">Reference proteome</keyword>
<reference evidence="2 3" key="1">
    <citation type="submission" date="2023-08" db="EMBL/GenBank/DDBJ databases">
        <title>A Necator americanus chromosomal reference genome.</title>
        <authorList>
            <person name="Ilik V."/>
            <person name="Petrzelkova K.J."/>
            <person name="Pardy F."/>
            <person name="Fuh T."/>
            <person name="Niatou-Singa F.S."/>
            <person name="Gouil Q."/>
            <person name="Baker L."/>
            <person name="Ritchie M.E."/>
            <person name="Jex A.R."/>
            <person name="Gazzola D."/>
            <person name="Li H."/>
            <person name="Toshio Fujiwara R."/>
            <person name="Zhan B."/>
            <person name="Aroian R.V."/>
            <person name="Pafco B."/>
            <person name="Schwarz E.M."/>
        </authorList>
    </citation>
    <scope>NUCLEOTIDE SEQUENCE [LARGE SCALE GENOMIC DNA]</scope>
    <source>
        <strain evidence="2 3">Aroian</strain>
        <tissue evidence="2">Whole animal</tissue>
    </source>
</reference>
<feature type="signal peptide" evidence="1">
    <location>
        <begin position="1"/>
        <end position="19"/>
    </location>
</feature>
<keyword evidence="1" id="KW-0732">Signal</keyword>
<protein>
    <submittedName>
        <fullName evidence="2">Uncharacterized protein</fullName>
    </submittedName>
</protein>
<gene>
    <name evidence="2" type="primary">Necator_chrIII.g13133</name>
    <name evidence="2" type="ORF">RB195_012366</name>
</gene>